<protein>
    <recommendedName>
        <fullName evidence="3">Lipocalin-like domain-containing protein</fullName>
    </recommendedName>
</protein>
<evidence type="ECO:0000256" key="1">
    <source>
        <dbReference type="SAM" id="SignalP"/>
    </source>
</evidence>
<name>A0A6G8F1A3_9BACT</name>
<dbReference type="EMBL" id="MN990733">
    <property type="protein sequence ID" value="QIM09938.1"/>
    <property type="molecule type" value="Genomic_DNA"/>
</dbReference>
<dbReference type="AlphaFoldDB" id="A0A6G8F1A3"/>
<dbReference type="PROSITE" id="PS51257">
    <property type="entry name" value="PROKAR_LIPOPROTEIN"/>
    <property type="match status" value="1"/>
</dbReference>
<accession>A0A6G8F1A3</accession>
<evidence type="ECO:0008006" key="3">
    <source>
        <dbReference type="Google" id="ProtNLM"/>
    </source>
</evidence>
<sequence length="180" mass="20064">MMNKSKLLYAIATLVFGMAFTATVSSCGSDDDGINGESTKTPTVAATTIHLDIKLSENLIEYTDFIIKYKNDQGKDVTEPVNTTAFQKNITITRFPSTITLTYTKKEGVIIEPDEKITIKHSISYYPIYTMSDGTTGETTLLRGYDDETELTGAQFEMLMQQQLDTYTISIDKNGYITTQ</sequence>
<evidence type="ECO:0000313" key="2">
    <source>
        <dbReference type="EMBL" id="QIM09938.1"/>
    </source>
</evidence>
<feature type="chain" id="PRO_5026359857" description="Lipocalin-like domain-containing protein" evidence="1">
    <location>
        <begin position="22"/>
        <end position="180"/>
    </location>
</feature>
<feature type="signal peptide" evidence="1">
    <location>
        <begin position="1"/>
        <end position="21"/>
    </location>
</feature>
<gene>
    <name evidence="2" type="ORF">Prevot485_0370</name>
</gene>
<keyword evidence="1" id="KW-0732">Signal</keyword>
<proteinExistence type="predicted"/>
<reference evidence="2" key="1">
    <citation type="journal article" date="2020" name="J. ISSAAS">
        <title>Lactobacilli and other gastrointestinal microbiota of Peromyscus leucopus, reservoir host for agents of Lyme disease and other zoonoses in North America.</title>
        <authorList>
            <person name="Milovic A."/>
            <person name="Bassam K."/>
            <person name="Shao H."/>
            <person name="Chatzistamou I."/>
            <person name="Tufts D.M."/>
            <person name="Diuk-Wasser M."/>
            <person name="Barbour A.G."/>
        </authorList>
    </citation>
    <scope>NUCLEOTIDE SEQUENCE</scope>
    <source>
        <strain evidence="2">LL70</strain>
    </source>
</reference>
<organism evidence="2">
    <name type="scientific">uncultured Prevotella sp</name>
    <dbReference type="NCBI Taxonomy" id="159272"/>
    <lineage>
        <taxon>Bacteria</taxon>
        <taxon>Pseudomonadati</taxon>
        <taxon>Bacteroidota</taxon>
        <taxon>Bacteroidia</taxon>
        <taxon>Bacteroidales</taxon>
        <taxon>Prevotellaceae</taxon>
        <taxon>Prevotella</taxon>
        <taxon>environmental samples</taxon>
    </lineage>
</organism>